<dbReference type="Pfam" id="PF07727">
    <property type="entry name" value="RVT_2"/>
    <property type="match status" value="1"/>
</dbReference>
<dbReference type="Proteomes" id="UP000499080">
    <property type="component" value="Unassembled WGS sequence"/>
</dbReference>
<dbReference type="SUPFAM" id="SSF56219">
    <property type="entry name" value="DNase I-like"/>
    <property type="match status" value="1"/>
</dbReference>
<dbReference type="InterPro" id="IPR013103">
    <property type="entry name" value="RVT_2"/>
</dbReference>
<dbReference type="GO" id="GO:0003824">
    <property type="term" value="F:catalytic activity"/>
    <property type="evidence" value="ECO:0007669"/>
    <property type="project" value="InterPro"/>
</dbReference>
<reference evidence="3 4" key="1">
    <citation type="journal article" date="2019" name="Sci. Rep.">
        <title>Orb-weaving spider Araneus ventricosus genome elucidates the spidroin gene catalogue.</title>
        <authorList>
            <person name="Kono N."/>
            <person name="Nakamura H."/>
            <person name="Ohtoshi R."/>
            <person name="Moran D.A.P."/>
            <person name="Shinohara A."/>
            <person name="Yoshida Y."/>
            <person name="Fujiwara M."/>
            <person name="Mori M."/>
            <person name="Tomita M."/>
            <person name="Arakawa K."/>
        </authorList>
    </citation>
    <scope>NUCLEOTIDE SEQUENCE [LARGE SCALE GENOMIC DNA]</scope>
</reference>
<dbReference type="PANTHER" id="PTHR11439:SF483">
    <property type="entry name" value="PEPTIDE SYNTHASE GLIP-LIKE, PUTATIVE (AFU_ORTHOLOGUE AFUA_3G12920)-RELATED"/>
    <property type="match status" value="1"/>
</dbReference>
<dbReference type="Pfam" id="PF14529">
    <property type="entry name" value="Exo_endo_phos_2"/>
    <property type="match status" value="1"/>
</dbReference>
<dbReference type="InterPro" id="IPR043502">
    <property type="entry name" value="DNA/RNA_pol_sf"/>
</dbReference>
<evidence type="ECO:0000259" key="2">
    <source>
        <dbReference type="Pfam" id="PF14529"/>
    </source>
</evidence>
<dbReference type="SUPFAM" id="SSF56672">
    <property type="entry name" value="DNA/RNA polymerases"/>
    <property type="match status" value="1"/>
</dbReference>
<proteinExistence type="predicted"/>
<keyword evidence="4" id="KW-1185">Reference proteome</keyword>
<feature type="domain" description="Endonuclease/exonuclease/phosphatase" evidence="2">
    <location>
        <begin position="540"/>
        <end position="652"/>
    </location>
</feature>
<dbReference type="Gene3D" id="3.60.10.10">
    <property type="entry name" value="Endonuclease/exonuclease/phosphatase"/>
    <property type="match status" value="1"/>
</dbReference>
<evidence type="ECO:0000313" key="3">
    <source>
        <dbReference type="EMBL" id="GBN91027.1"/>
    </source>
</evidence>
<protein>
    <submittedName>
        <fullName evidence="3">Retrovirus-related Pol polyprotein from transposon TNT 1-94</fullName>
    </submittedName>
</protein>
<dbReference type="GO" id="GO:0071897">
    <property type="term" value="P:DNA biosynthetic process"/>
    <property type="evidence" value="ECO:0007669"/>
    <property type="project" value="UniProtKB-ARBA"/>
</dbReference>
<sequence>MKEELNVMQERKVWHLVDLPPNIDPIGCRWVFALKKNETGEVVRYKARLVGQGFKQIKGISYDDTFSPAVNFSLIRFFFAVLVVGQNWVHIQCDIKCAYLYAPLKDVFMKQPPGFEVKGKEGMVCKLDKALYGLHQSGREWFFEIHNTLKRLGFNKFEWCNCIYSYENDLLLLLYVDDIVFISRSIEKVMRGIKLLQKYFDLKVLGKTRRLLGVEFEEKNEEVFIHQSMYIDEIHRRFSEYLIPFSSLPISKVVVFTRSQCPQTNHEREEMAEFPYRNLLGCLSFLSNRTRPDISYAVNILSQYQNNPGKEHWKGLLRLLRYVKSTSFYQLNLSCFKPKIVAFSDSDFAACRDDRVSMGGQIIFIGQAPIVRRTFKEKCISLSTMEAEFIALTEAAKEMTWFDRILGECCDRKIVEVIKEKPTLYVDNLAAIDFVKSPVENHRSRHIDVKLFFIRDLVYKQLFELKYVRIQETWLQPGHTAFIANYRCYRNDRVRLGQRTTGGTAIYIKNHFDHNSIPTPDLDLIDATISEIKTGNIPPIKIISAYIKTNLRGGFPLEDFKKLLNSGQNVIIAGDLNATHINRNNYNCNPYGHKLFNFISNVGEVGVIAPHSPTHLNHSSRDTVLDICVQKRIPFNSEIHVFNKLNSDHLPVTLAINTGSFAINSPELFSTN</sequence>
<dbReference type="EMBL" id="BGPR01023669">
    <property type="protein sequence ID" value="GBN91027.1"/>
    <property type="molecule type" value="Genomic_DNA"/>
</dbReference>
<dbReference type="InterPro" id="IPR036691">
    <property type="entry name" value="Endo/exonu/phosph_ase_sf"/>
</dbReference>
<gene>
    <name evidence="3" type="primary">POLX_1961</name>
    <name evidence="3" type="ORF">AVEN_195501_1</name>
</gene>
<dbReference type="PANTHER" id="PTHR11439">
    <property type="entry name" value="GAG-POL-RELATED RETROTRANSPOSON"/>
    <property type="match status" value="1"/>
</dbReference>
<accession>A0A4Y2SS63</accession>
<organism evidence="3 4">
    <name type="scientific">Araneus ventricosus</name>
    <name type="common">Orbweaver spider</name>
    <name type="synonym">Epeira ventricosa</name>
    <dbReference type="NCBI Taxonomy" id="182803"/>
    <lineage>
        <taxon>Eukaryota</taxon>
        <taxon>Metazoa</taxon>
        <taxon>Ecdysozoa</taxon>
        <taxon>Arthropoda</taxon>
        <taxon>Chelicerata</taxon>
        <taxon>Arachnida</taxon>
        <taxon>Araneae</taxon>
        <taxon>Araneomorphae</taxon>
        <taxon>Entelegynae</taxon>
        <taxon>Araneoidea</taxon>
        <taxon>Araneidae</taxon>
        <taxon>Araneus</taxon>
    </lineage>
</organism>
<dbReference type="AlphaFoldDB" id="A0A4Y2SS63"/>
<name>A0A4Y2SS63_ARAVE</name>
<comment type="caution">
    <text evidence="3">The sequence shown here is derived from an EMBL/GenBank/DDBJ whole genome shotgun (WGS) entry which is preliminary data.</text>
</comment>
<dbReference type="CDD" id="cd09272">
    <property type="entry name" value="RNase_HI_RT_Ty1"/>
    <property type="match status" value="1"/>
</dbReference>
<dbReference type="InterPro" id="IPR005135">
    <property type="entry name" value="Endo/exonuclease/phosphatase"/>
</dbReference>
<dbReference type="OrthoDB" id="410155at2759"/>
<feature type="domain" description="Reverse transcriptase Ty1/copia-type" evidence="1">
    <location>
        <begin position="12"/>
        <end position="238"/>
    </location>
</feature>
<evidence type="ECO:0000259" key="1">
    <source>
        <dbReference type="Pfam" id="PF07727"/>
    </source>
</evidence>
<evidence type="ECO:0000313" key="4">
    <source>
        <dbReference type="Proteomes" id="UP000499080"/>
    </source>
</evidence>